<evidence type="ECO:0000313" key="3">
    <source>
        <dbReference type="EMBL" id="TPX74970.1"/>
    </source>
</evidence>
<evidence type="ECO:0000259" key="2">
    <source>
        <dbReference type="Pfam" id="PF01370"/>
    </source>
</evidence>
<dbReference type="InterPro" id="IPR001509">
    <property type="entry name" value="Epimerase_deHydtase"/>
</dbReference>
<dbReference type="Proteomes" id="UP000320333">
    <property type="component" value="Unassembled WGS sequence"/>
</dbReference>
<dbReference type="InterPro" id="IPR051207">
    <property type="entry name" value="ComplexI_NDUFA9_subunit"/>
</dbReference>
<evidence type="ECO:0000256" key="1">
    <source>
        <dbReference type="SAM" id="MobiDB-lite"/>
    </source>
</evidence>
<dbReference type="PANTHER" id="PTHR12126:SF11">
    <property type="entry name" value="NADH DEHYDROGENASE [UBIQUINONE] 1 ALPHA SUBCOMPLEX SUBUNIT 9, MITOCHONDRIAL"/>
    <property type="match status" value="1"/>
</dbReference>
<dbReference type="SUPFAM" id="SSF51735">
    <property type="entry name" value="NAD(P)-binding Rossmann-fold domains"/>
    <property type="match status" value="1"/>
</dbReference>
<dbReference type="OrthoDB" id="275457at2759"/>
<feature type="domain" description="NAD-dependent epimerase/dehydratase" evidence="2">
    <location>
        <begin position="40"/>
        <end position="241"/>
    </location>
</feature>
<dbReference type="STRING" id="246404.A0A507FH12"/>
<accession>A0A507FH12</accession>
<evidence type="ECO:0000313" key="4">
    <source>
        <dbReference type="Proteomes" id="UP000320333"/>
    </source>
</evidence>
<feature type="compositionally biased region" description="Polar residues" evidence="1">
    <location>
        <begin position="1"/>
        <end position="24"/>
    </location>
</feature>
<name>A0A507FH12_9FUNG</name>
<dbReference type="GO" id="GO:0044877">
    <property type="term" value="F:protein-containing complex binding"/>
    <property type="evidence" value="ECO:0007669"/>
    <property type="project" value="TreeGrafter"/>
</dbReference>
<dbReference type="InterPro" id="IPR036291">
    <property type="entry name" value="NAD(P)-bd_dom_sf"/>
</dbReference>
<keyword evidence="4" id="KW-1185">Reference proteome</keyword>
<dbReference type="CDD" id="cd05271">
    <property type="entry name" value="NDUFA9_like_SDR_a"/>
    <property type="match status" value="1"/>
</dbReference>
<dbReference type="AlphaFoldDB" id="A0A507FH12"/>
<dbReference type="EMBL" id="QEAP01000101">
    <property type="protein sequence ID" value="TPX74970.1"/>
    <property type="molecule type" value="Genomic_DNA"/>
</dbReference>
<feature type="region of interest" description="Disordered" evidence="1">
    <location>
        <begin position="1"/>
        <end position="36"/>
    </location>
</feature>
<comment type="caution">
    <text evidence="3">The sequence shown here is derived from an EMBL/GenBank/DDBJ whole genome shotgun (WGS) entry which is preliminary data.</text>
</comment>
<dbReference type="PANTHER" id="PTHR12126">
    <property type="entry name" value="NADH-UBIQUINONE OXIDOREDUCTASE 39 KDA SUBUNIT-RELATED"/>
    <property type="match status" value="1"/>
</dbReference>
<gene>
    <name evidence="3" type="ORF">CcCBS67573_g03771</name>
</gene>
<dbReference type="Pfam" id="PF01370">
    <property type="entry name" value="Epimerase"/>
    <property type="match status" value="1"/>
</dbReference>
<dbReference type="GO" id="GO:0005739">
    <property type="term" value="C:mitochondrion"/>
    <property type="evidence" value="ECO:0007669"/>
    <property type="project" value="TreeGrafter"/>
</dbReference>
<organism evidence="3 4">
    <name type="scientific">Chytriomyces confervae</name>
    <dbReference type="NCBI Taxonomy" id="246404"/>
    <lineage>
        <taxon>Eukaryota</taxon>
        <taxon>Fungi</taxon>
        <taxon>Fungi incertae sedis</taxon>
        <taxon>Chytridiomycota</taxon>
        <taxon>Chytridiomycota incertae sedis</taxon>
        <taxon>Chytridiomycetes</taxon>
        <taxon>Chytridiales</taxon>
        <taxon>Chytriomycetaceae</taxon>
        <taxon>Chytriomyces</taxon>
    </lineage>
</organism>
<dbReference type="Gene3D" id="3.40.50.720">
    <property type="entry name" value="NAD(P)-binding Rossmann-like Domain"/>
    <property type="match status" value="1"/>
</dbReference>
<protein>
    <recommendedName>
        <fullName evidence="2">NAD-dependent epimerase/dehydratase domain-containing protein</fullName>
    </recommendedName>
</protein>
<proteinExistence type="predicted"/>
<reference evidence="3 4" key="1">
    <citation type="journal article" date="2019" name="Sci. Rep.">
        <title>Comparative genomics of chytrid fungi reveal insights into the obligate biotrophic and pathogenic lifestyle of Synchytrium endobioticum.</title>
        <authorList>
            <person name="van de Vossenberg B.T.L.H."/>
            <person name="Warris S."/>
            <person name="Nguyen H.D.T."/>
            <person name="van Gent-Pelzer M.P.E."/>
            <person name="Joly D.L."/>
            <person name="van de Geest H.C."/>
            <person name="Bonants P.J.M."/>
            <person name="Smith D.S."/>
            <person name="Levesque C.A."/>
            <person name="van der Lee T.A.J."/>
        </authorList>
    </citation>
    <scope>NUCLEOTIDE SEQUENCE [LARGE SCALE GENOMIC DNA]</scope>
    <source>
        <strain evidence="3 4">CBS 675.73</strain>
    </source>
</reference>
<sequence>MLSIQRRSLTSVATRQPGTPQVYKSSGPGGRSSNSGHTATVFGCTGFLGRYVVNNLGKTGTQVITPYRGTDDQRRHLKLMGDLGQIVQLRFDVRNDEQLISCMKHSDTVINLIGRNYPSLNFNLHQTHVDVPRKLARLAKELGVPKFVHISALGANVDSTSEYFKTKALGEIAVREEFPEATIIRPSSVYGAEDRFWNRIGYYIKFGFVGLPVYNNGQTIVRPAYVGDVAAAIAKCASENVAVGKTVELAGPRSYQYKQLVELFLDVTKRDPLVWYPSKFTALRLADALNTFLPFVHISRDEIERSYIDEVASKDPSVVSFKEFGIQPLTVEDTVLQFVRIYRPSEFQRAPYEKDLKRYLETHQ</sequence>